<dbReference type="InterPro" id="IPR036388">
    <property type="entry name" value="WH-like_DNA-bd_sf"/>
</dbReference>
<dbReference type="CDD" id="cd00038">
    <property type="entry name" value="CAP_ED"/>
    <property type="match status" value="1"/>
</dbReference>
<organism evidence="5 6">
    <name type="scientific">Sphingomonas chungangi</name>
    <dbReference type="NCBI Taxonomy" id="2683589"/>
    <lineage>
        <taxon>Bacteria</taxon>
        <taxon>Pseudomonadati</taxon>
        <taxon>Pseudomonadota</taxon>
        <taxon>Alphaproteobacteria</taxon>
        <taxon>Sphingomonadales</taxon>
        <taxon>Sphingomonadaceae</taxon>
        <taxon>Sphingomonas</taxon>
    </lineage>
</organism>
<dbReference type="Gene3D" id="1.10.10.10">
    <property type="entry name" value="Winged helix-like DNA-binding domain superfamily/Winged helix DNA-binding domain"/>
    <property type="match status" value="1"/>
</dbReference>
<dbReference type="InterPro" id="IPR000595">
    <property type="entry name" value="cNMP-bd_dom"/>
</dbReference>
<keyword evidence="6" id="KW-1185">Reference proteome</keyword>
<dbReference type="RefSeq" id="WP_160366344.1">
    <property type="nucleotide sequence ID" value="NZ_JACEIB010000002.1"/>
</dbReference>
<keyword evidence="1" id="KW-0805">Transcription regulation</keyword>
<evidence type="ECO:0000256" key="3">
    <source>
        <dbReference type="ARBA" id="ARBA00023163"/>
    </source>
</evidence>
<dbReference type="Gene3D" id="2.60.120.10">
    <property type="entry name" value="Jelly Rolls"/>
    <property type="match status" value="1"/>
</dbReference>
<dbReference type="InterPro" id="IPR036390">
    <property type="entry name" value="WH_DNA-bd_sf"/>
</dbReference>
<keyword evidence="2" id="KW-0238">DNA-binding</keyword>
<dbReference type="SUPFAM" id="SSF46785">
    <property type="entry name" value="Winged helix' DNA-binding domain"/>
    <property type="match status" value="1"/>
</dbReference>
<reference evidence="5 6" key="1">
    <citation type="submission" date="2020-07" db="EMBL/GenBank/DDBJ databases">
        <authorList>
            <person name="Sun Q."/>
        </authorList>
    </citation>
    <scope>NUCLEOTIDE SEQUENCE [LARGE SCALE GENOMIC DNA]</scope>
    <source>
        <strain evidence="5 6">CGMCC 1.13654</strain>
    </source>
</reference>
<keyword evidence="3" id="KW-0804">Transcription</keyword>
<dbReference type="PROSITE" id="PS51063">
    <property type="entry name" value="HTH_CRP_2"/>
    <property type="match status" value="1"/>
</dbReference>
<dbReference type="InterPro" id="IPR012318">
    <property type="entry name" value="HTH_CRP"/>
</dbReference>
<evidence type="ECO:0000256" key="2">
    <source>
        <dbReference type="ARBA" id="ARBA00023125"/>
    </source>
</evidence>
<protein>
    <submittedName>
        <fullName evidence="5">Crp/Fnr family transcriptional regulator</fullName>
    </submittedName>
</protein>
<evidence type="ECO:0000313" key="6">
    <source>
        <dbReference type="Proteomes" id="UP000570166"/>
    </source>
</evidence>
<dbReference type="EMBL" id="JACEIB010000002">
    <property type="protein sequence ID" value="MBA2933195.1"/>
    <property type="molecule type" value="Genomic_DNA"/>
</dbReference>
<proteinExistence type="predicted"/>
<comment type="caution">
    <text evidence="5">The sequence shown here is derived from an EMBL/GenBank/DDBJ whole genome shotgun (WGS) entry which is preliminary data.</text>
</comment>
<evidence type="ECO:0000259" key="4">
    <source>
        <dbReference type="PROSITE" id="PS51063"/>
    </source>
</evidence>
<dbReference type="Pfam" id="PF00027">
    <property type="entry name" value="cNMP_binding"/>
    <property type="match status" value="1"/>
</dbReference>
<dbReference type="SUPFAM" id="SSF51206">
    <property type="entry name" value="cAMP-binding domain-like"/>
    <property type="match status" value="1"/>
</dbReference>
<dbReference type="SMART" id="SM00419">
    <property type="entry name" value="HTH_CRP"/>
    <property type="match status" value="1"/>
</dbReference>
<dbReference type="InterPro" id="IPR014710">
    <property type="entry name" value="RmlC-like_jellyroll"/>
</dbReference>
<evidence type="ECO:0000313" key="5">
    <source>
        <dbReference type="EMBL" id="MBA2933195.1"/>
    </source>
</evidence>
<feature type="domain" description="HTH crp-type" evidence="4">
    <location>
        <begin position="220"/>
        <end position="294"/>
    </location>
</feature>
<dbReference type="GO" id="GO:0003677">
    <property type="term" value="F:DNA binding"/>
    <property type="evidence" value="ECO:0007669"/>
    <property type="project" value="UniProtKB-KW"/>
</dbReference>
<dbReference type="InterPro" id="IPR018490">
    <property type="entry name" value="cNMP-bd_dom_sf"/>
</dbReference>
<dbReference type="AlphaFoldDB" id="A0A838L3E6"/>
<dbReference type="GO" id="GO:0006355">
    <property type="term" value="P:regulation of DNA-templated transcription"/>
    <property type="evidence" value="ECO:0007669"/>
    <property type="project" value="InterPro"/>
</dbReference>
<sequence length="317" mass="35242">MSISDAPLVSSAAGIVPIVETPAFFRAKPITADMANPLIMTVTPRLTSLQRLRDDPVLRNRNARGSKRMHEAVRHYLDPFLEKIEIRDRLTDDEKAALRALPQKLVRTAARSRIVEEGEKPTHACMVLEGIVYRSKIASTGRRQIISFHVPGDMVDLHTVLFKVADHTIETVRNAAVVLVPHKAILETAEEVPALARAFWYDTLLDASIQREALLNIGRRDARSRTAHLFCELAVRLKRVGLVTNGSFELPLTQTDIADALGVTPIHTNRVLAQFRKQGLITATGKSVTIHDWRALVAIGDFDATYLHLEGPSDLHL</sequence>
<evidence type="ECO:0000256" key="1">
    <source>
        <dbReference type="ARBA" id="ARBA00023015"/>
    </source>
</evidence>
<dbReference type="Pfam" id="PF13545">
    <property type="entry name" value="HTH_Crp_2"/>
    <property type="match status" value="1"/>
</dbReference>
<name>A0A838L3E6_9SPHN</name>
<dbReference type="Proteomes" id="UP000570166">
    <property type="component" value="Unassembled WGS sequence"/>
</dbReference>
<gene>
    <name evidence="5" type="ORF">HZF05_03700</name>
</gene>
<accession>A0A838L3E6</accession>